<organism evidence="2 3">
    <name type="scientific">Euphydryas editha</name>
    <name type="common">Edith's checkerspot</name>
    <dbReference type="NCBI Taxonomy" id="104508"/>
    <lineage>
        <taxon>Eukaryota</taxon>
        <taxon>Metazoa</taxon>
        <taxon>Ecdysozoa</taxon>
        <taxon>Arthropoda</taxon>
        <taxon>Hexapoda</taxon>
        <taxon>Insecta</taxon>
        <taxon>Pterygota</taxon>
        <taxon>Neoptera</taxon>
        <taxon>Endopterygota</taxon>
        <taxon>Lepidoptera</taxon>
        <taxon>Glossata</taxon>
        <taxon>Ditrysia</taxon>
        <taxon>Papilionoidea</taxon>
        <taxon>Nymphalidae</taxon>
        <taxon>Nymphalinae</taxon>
        <taxon>Euphydryas</taxon>
    </lineage>
</organism>
<reference evidence="2" key="1">
    <citation type="submission" date="2022-03" db="EMBL/GenBank/DDBJ databases">
        <authorList>
            <person name="Tunstrom K."/>
        </authorList>
    </citation>
    <scope>NUCLEOTIDE SEQUENCE</scope>
</reference>
<gene>
    <name evidence="2" type="ORF">EEDITHA_LOCUS2777</name>
</gene>
<comment type="caution">
    <text evidence="2">The sequence shown here is derived from an EMBL/GenBank/DDBJ whole genome shotgun (WGS) entry which is preliminary data.</text>
</comment>
<keyword evidence="3" id="KW-1185">Reference proteome</keyword>
<dbReference type="AlphaFoldDB" id="A0AAU9TIA5"/>
<evidence type="ECO:0000313" key="3">
    <source>
        <dbReference type="Proteomes" id="UP001153954"/>
    </source>
</evidence>
<feature type="region of interest" description="Disordered" evidence="1">
    <location>
        <begin position="307"/>
        <end position="407"/>
    </location>
</feature>
<feature type="compositionally biased region" description="Low complexity" evidence="1">
    <location>
        <begin position="352"/>
        <end position="363"/>
    </location>
</feature>
<dbReference type="EMBL" id="CAKOGL010000005">
    <property type="protein sequence ID" value="CAH2086393.1"/>
    <property type="molecule type" value="Genomic_DNA"/>
</dbReference>
<evidence type="ECO:0000313" key="2">
    <source>
        <dbReference type="EMBL" id="CAH2086393.1"/>
    </source>
</evidence>
<dbReference type="Proteomes" id="UP001153954">
    <property type="component" value="Unassembled WGS sequence"/>
</dbReference>
<sequence length="474" mass="54005">MSVNPISSDLGEICEEEIIVPSPIIGNSEKRLSKRSREDDGEEAWVEIRNRKERRNELRGIIDICITSTDILPKQFALAKIFMDQGITDINRVKYINPYKIIVEVNGMCSAEKLTTCEYLLGLGWRFQRPMEVGLSYGVIKHIELNLSEKELLDAITSVYEVASLKRLKRRAEAVSGWTDSEAVRLGFKGPSLPSYIHIYGMRVKVEPYMFPVTQCSRCWRFGHTIKMCPSKRVFCPKCGGKHENCPTTVYKCINCTKDHMALDRSCPEYRREKKVREIMAEFNVSYRKAITMYVPPQLDAEEATCLAHQSHSDPRVPTPVPAPNHQLSEKNNAAAPTFAQVASSRARKTDNTNNPEENSNTSDAKKKKKQKKKKQKPEAKGEEENRMSTDSEVSASDYSEVEKRRKKKLPLRDVPFTSLTKDIISIFCSSNISLNEKIETIAKLCVEWIIYWIVQNISSLPVLQGFMFNYGQG</sequence>
<feature type="compositionally biased region" description="Basic residues" evidence="1">
    <location>
        <begin position="366"/>
        <end position="376"/>
    </location>
</feature>
<protein>
    <recommendedName>
        <fullName evidence="4">Gag-like protein</fullName>
    </recommendedName>
</protein>
<feature type="compositionally biased region" description="Basic and acidic residues" evidence="1">
    <location>
        <begin position="377"/>
        <end position="390"/>
    </location>
</feature>
<accession>A0AAU9TIA5</accession>
<evidence type="ECO:0008006" key="4">
    <source>
        <dbReference type="Google" id="ProtNLM"/>
    </source>
</evidence>
<proteinExistence type="predicted"/>
<name>A0AAU9TIA5_EUPED</name>
<evidence type="ECO:0000256" key="1">
    <source>
        <dbReference type="SAM" id="MobiDB-lite"/>
    </source>
</evidence>